<dbReference type="EMBL" id="FP929044">
    <property type="protein sequence ID" value="CBK96235.1"/>
    <property type="molecule type" value="Genomic_DNA"/>
</dbReference>
<dbReference type="InterPro" id="IPR046681">
    <property type="entry name" value="DUF6551"/>
</dbReference>
<evidence type="ECO:0000313" key="1">
    <source>
        <dbReference type="EMBL" id="CBK96235.1"/>
    </source>
</evidence>
<gene>
    <name evidence="1" type="ORF">EUS_10360</name>
</gene>
<reference evidence="1 2" key="1">
    <citation type="submission" date="2010-03" db="EMBL/GenBank/DDBJ databases">
        <title>The genome sequence of Eubacterium siraeum 70/3.</title>
        <authorList>
            <consortium name="metaHIT consortium -- http://www.metahit.eu/"/>
            <person name="Pajon A."/>
            <person name="Turner K."/>
            <person name="Parkhill J."/>
            <person name="Duncan S."/>
            <person name="Flint H."/>
        </authorList>
    </citation>
    <scope>NUCLEOTIDE SEQUENCE [LARGE SCALE GENOMIC DNA]</scope>
    <source>
        <strain evidence="1 2">70/3</strain>
    </source>
</reference>
<organism evidence="1 2">
    <name type="scientific">[Eubacterium] siraeum 70/3</name>
    <dbReference type="NCBI Taxonomy" id="657319"/>
    <lineage>
        <taxon>Bacteria</taxon>
        <taxon>Bacillati</taxon>
        <taxon>Bacillota</taxon>
        <taxon>Clostridia</taxon>
        <taxon>Eubacteriales</taxon>
        <taxon>Oscillospiraceae</taxon>
        <taxon>Oscillospiraceae incertae sedis</taxon>
    </lineage>
</organism>
<dbReference type="HOGENOM" id="CLU_949133_0_0_9"/>
<dbReference type="KEGG" id="esu:EUS_10360"/>
<proteinExistence type="predicted"/>
<evidence type="ECO:0000313" key="2">
    <source>
        <dbReference type="Proteomes" id="UP000008803"/>
    </source>
</evidence>
<reference evidence="1 2" key="2">
    <citation type="submission" date="2010-03" db="EMBL/GenBank/DDBJ databases">
        <authorList>
            <person name="Pajon A."/>
        </authorList>
    </citation>
    <scope>NUCLEOTIDE SEQUENCE [LARGE SCALE GENOMIC DNA]</scope>
    <source>
        <strain evidence="1 2">70/3</strain>
    </source>
</reference>
<accession>D4JT16</accession>
<dbReference type="Proteomes" id="UP000008803">
    <property type="component" value="Chromosome"/>
</dbReference>
<dbReference type="AlphaFoldDB" id="D4JT16"/>
<dbReference type="PATRIC" id="fig|657319.3.peg.1328"/>
<dbReference type="BioCyc" id="ESIR657319:G136K-872-MONOMER"/>
<name>D4JT16_9FIRM</name>
<sequence length="304" mass="34679">MDDYSPFVPNVHFEKIPIKNLVSNQDYQRNLSQARIEKTAENFDLFQINPVKVSRRDGINYVFNGQHTIEIVALASGSRETPVWCMIYDDLCYEHEADIFANQMKFAKNLAPFEIFVANLEAKNQEQLMIRDLVESYGLRISAKRAPGHICAVSTLEAIYSKYGYQVLNRVLRLIIGTWEGDSNSFSANIMNAVTKLCVVYKDQLKDEVFSEKLGAVSIKQLTRTARDRRKGSMGFAEAMLLEYNGKRKSNAGKLFMNKLYARDVSLWIEPDENEDFDDSEAFENFAIGQLGEDEESDNNESNA</sequence>
<dbReference type="Pfam" id="PF20188">
    <property type="entry name" value="DUF6551"/>
    <property type="match status" value="1"/>
</dbReference>
<protein>
    <submittedName>
        <fullName evidence="1">Uncharacterized protein</fullName>
    </submittedName>
</protein>